<evidence type="ECO:0000256" key="1">
    <source>
        <dbReference type="SAM" id="Phobius"/>
    </source>
</evidence>
<evidence type="ECO:0008006" key="4">
    <source>
        <dbReference type="Google" id="ProtNLM"/>
    </source>
</evidence>
<feature type="transmembrane region" description="Helical" evidence="1">
    <location>
        <begin position="100"/>
        <end position="123"/>
    </location>
</feature>
<keyword evidence="1" id="KW-0472">Membrane</keyword>
<feature type="transmembrane region" description="Helical" evidence="1">
    <location>
        <begin position="70"/>
        <end position="88"/>
    </location>
</feature>
<keyword evidence="1" id="KW-0812">Transmembrane</keyword>
<evidence type="ECO:0000313" key="2">
    <source>
        <dbReference type="EMBL" id="QIV82472.1"/>
    </source>
</evidence>
<proteinExistence type="predicted"/>
<evidence type="ECO:0000313" key="3">
    <source>
        <dbReference type="Proteomes" id="UP000501849"/>
    </source>
</evidence>
<sequence length="227" mass="23588">MITGNFLDVLIPLLVAVLAAAGSVIGIPFRDADSYTRRRGMWLLMLVAVSAIATYAALDSTSAGGSALEAAGLAAAAVAAAVGAHVLWRRVVLDAERGTATKAAVATGLAVAVIIAAVSFSYVDGKACRQVEPLIALSAQSFVMPSFTNEPGPTPGDFDERARAIRDEARQIAPGEIADHAGRLADLAGQIAFAVRNDDTAQHALLGAQYYEELKPILRTCRIGLSS</sequence>
<keyword evidence="3" id="KW-1185">Reference proteome</keyword>
<dbReference type="RefSeq" id="WP_168142988.1">
    <property type="nucleotide sequence ID" value="NZ_CBCSDT010000017.1"/>
</dbReference>
<dbReference type="AlphaFoldDB" id="A0A6H0S4E1"/>
<keyword evidence="1" id="KW-1133">Transmembrane helix</keyword>
<reference evidence="2 3" key="1">
    <citation type="submission" date="2019-04" db="EMBL/GenBank/DDBJ databases">
        <title>Draft, Whole-Genome Sequence of the Anthracene-degrading Mycobacterium frederiksbergense LB501T, Isolated from a Polycyclic Aromatic Hydrocarbon (PAH)-Contaminated Soil.</title>
        <authorList>
            <person name="Augelletti F."/>
        </authorList>
    </citation>
    <scope>NUCLEOTIDE SEQUENCE [LARGE SCALE GENOMIC DNA]</scope>
    <source>
        <strain evidence="2 3">LB 501T</strain>
    </source>
</reference>
<accession>A0A6H0S4E1</accession>
<organism evidence="2 3">
    <name type="scientific">Mycolicibacterium frederiksbergense</name>
    <dbReference type="NCBI Taxonomy" id="117567"/>
    <lineage>
        <taxon>Bacteria</taxon>
        <taxon>Bacillati</taxon>
        <taxon>Actinomycetota</taxon>
        <taxon>Actinomycetes</taxon>
        <taxon>Mycobacteriales</taxon>
        <taxon>Mycobacteriaceae</taxon>
        <taxon>Mycolicibacterium</taxon>
    </lineage>
</organism>
<dbReference type="KEGG" id="mfre:EXE63_17500"/>
<protein>
    <recommendedName>
        <fullName evidence="4">DUF4239 domain-containing protein</fullName>
    </recommendedName>
</protein>
<dbReference type="EMBL" id="CP038799">
    <property type="protein sequence ID" value="QIV82472.1"/>
    <property type="molecule type" value="Genomic_DNA"/>
</dbReference>
<dbReference type="Proteomes" id="UP000501849">
    <property type="component" value="Chromosome"/>
</dbReference>
<name>A0A6H0S4E1_9MYCO</name>
<feature type="transmembrane region" description="Helical" evidence="1">
    <location>
        <begin position="6"/>
        <end position="29"/>
    </location>
</feature>
<feature type="transmembrane region" description="Helical" evidence="1">
    <location>
        <begin position="41"/>
        <end position="58"/>
    </location>
</feature>
<gene>
    <name evidence="2" type="ORF">EXE63_17500</name>
</gene>